<dbReference type="Pfam" id="PF21993">
    <property type="entry name" value="TetR_C_13_2"/>
    <property type="match status" value="1"/>
</dbReference>
<evidence type="ECO:0000256" key="2">
    <source>
        <dbReference type="ARBA" id="ARBA00023125"/>
    </source>
</evidence>
<sequence length="189" mass="19660">MTETPPGARDRMIAGAVRLLATRGLQATSFSEVIAATGAPRGSIYHHFPDGKDQLVASAVALAGQRALDALESVRGSSAVEVAELFLRLWRALVVGSEFTAGCSVLAVTVATDDAPLLEATAGVFRAWRGRLAELLEAGGVSPDDAPRLAALLVAGSEGAVVMARAEQDVAPFDLVADQLRDEVRRAAV</sequence>
<evidence type="ECO:0000256" key="4">
    <source>
        <dbReference type="PROSITE-ProRule" id="PRU00335"/>
    </source>
</evidence>
<dbReference type="InterPro" id="IPR001647">
    <property type="entry name" value="HTH_TetR"/>
</dbReference>
<dbReference type="RefSeq" id="WP_163472680.1">
    <property type="nucleotide sequence ID" value="NZ_JAAGWZ010000002.1"/>
</dbReference>
<protein>
    <submittedName>
        <fullName evidence="6">TetR/AcrR family transcriptional regulator</fullName>
    </submittedName>
</protein>
<dbReference type="SUPFAM" id="SSF46689">
    <property type="entry name" value="Homeodomain-like"/>
    <property type="match status" value="1"/>
</dbReference>
<name>A0A7C9TR03_9MICO</name>
<gene>
    <name evidence="6" type="ORF">G3T37_06400</name>
</gene>
<dbReference type="Pfam" id="PF00440">
    <property type="entry name" value="TetR_N"/>
    <property type="match status" value="1"/>
</dbReference>
<dbReference type="InterPro" id="IPR009057">
    <property type="entry name" value="Homeodomain-like_sf"/>
</dbReference>
<keyword evidence="1" id="KW-0805">Transcription regulation</keyword>
<keyword evidence="2 4" id="KW-0238">DNA-binding</keyword>
<dbReference type="PANTHER" id="PTHR47506:SF3">
    <property type="entry name" value="HTH-TYPE TRANSCRIPTIONAL REGULATOR LMRA"/>
    <property type="match status" value="1"/>
</dbReference>
<dbReference type="AlphaFoldDB" id="A0A7C9TR03"/>
<keyword evidence="3" id="KW-0804">Transcription</keyword>
<dbReference type="InterPro" id="IPR036271">
    <property type="entry name" value="Tet_transcr_reg_TetR-rel_C_sf"/>
</dbReference>
<evidence type="ECO:0000259" key="5">
    <source>
        <dbReference type="PROSITE" id="PS50977"/>
    </source>
</evidence>
<dbReference type="SUPFAM" id="SSF48498">
    <property type="entry name" value="Tetracyclin repressor-like, C-terminal domain"/>
    <property type="match status" value="1"/>
</dbReference>
<reference evidence="6 7" key="1">
    <citation type="journal article" date="2014" name="Int. J. Syst. Evol. Microbiol.">
        <title>Description of Galbitalea soli gen. nov., sp. nov., and Frondihabitans sucicola sp. nov.</title>
        <authorList>
            <person name="Kim S.J."/>
            <person name="Lim J.M."/>
            <person name="Ahn J.H."/>
            <person name="Weon H.Y."/>
            <person name="Hamada M."/>
            <person name="Suzuki K."/>
            <person name="Ahn T.Y."/>
            <person name="Kwon S.W."/>
        </authorList>
    </citation>
    <scope>NUCLEOTIDE SEQUENCE [LARGE SCALE GENOMIC DNA]</scope>
    <source>
        <strain evidence="6 7">NBRC 108727</strain>
    </source>
</reference>
<dbReference type="InterPro" id="IPR054156">
    <property type="entry name" value="YxaF_TetR_C"/>
</dbReference>
<dbReference type="Gene3D" id="1.10.357.10">
    <property type="entry name" value="Tetracycline Repressor, domain 2"/>
    <property type="match status" value="1"/>
</dbReference>
<organism evidence="6 7">
    <name type="scientific">Galbitalea soli</name>
    <dbReference type="NCBI Taxonomy" id="1268042"/>
    <lineage>
        <taxon>Bacteria</taxon>
        <taxon>Bacillati</taxon>
        <taxon>Actinomycetota</taxon>
        <taxon>Actinomycetes</taxon>
        <taxon>Micrococcales</taxon>
        <taxon>Microbacteriaceae</taxon>
        <taxon>Galbitalea</taxon>
    </lineage>
</organism>
<proteinExistence type="predicted"/>
<keyword evidence="7" id="KW-1185">Reference proteome</keyword>
<dbReference type="GO" id="GO:0003677">
    <property type="term" value="F:DNA binding"/>
    <property type="evidence" value="ECO:0007669"/>
    <property type="project" value="UniProtKB-UniRule"/>
</dbReference>
<evidence type="ECO:0000313" key="7">
    <source>
        <dbReference type="Proteomes" id="UP000479756"/>
    </source>
</evidence>
<dbReference type="Proteomes" id="UP000479756">
    <property type="component" value="Unassembled WGS sequence"/>
</dbReference>
<evidence type="ECO:0000256" key="3">
    <source>
        <dbReference type="ARBA" id="ARBA00023163"/>
    </source>
</evidence>
<dbReference type="PROSITE" id="PS50977">
    <property type="entry name" value="HTH_TETR_2"/>
    <property type="match status" value="1"/>
</dbReference>
<dbReference type="EMBL" id="JAAGWZ010000002">
    <property type="protein sequence ID" value="NEM90984.1"/>
    <property type="molecule type" value="Genomic_DNA"/>
</dbReference>
<evidence type="ECO:0000256" key="1">
    <source>
        <dbReference type="ARBA" id="ARBA00023015"/>
    </source>
</evidence>
<feature type="domain" description="HTH tetR-type" evidence="5">
    <location>
        <begin position="6"/>
        <end position="66"/>
    </location>
</feature>
<comment type="caution">
    <text evidence="6">The sequence shown here is derived from an EMBL/GenBank/DDBJ whole genome shotgun (WGS) entry which is preliminary data.</text>
</comment>
<feature type="DNA-binding region" description="H-T-H motif" evidence="4">
    <location>
        <begin position="29"/>
        <end position="48"/>
    </location>
</feature>
<accession>A0A7C9TR03</accession>
<dbReference type="PANTHER" id="PTHR47506">
    <property type="entry name" value="TRANSCRIPTIONAL REGULATORY PROTEIN"/>
    <property type="match status" value="1"/>
</dbReference>
<evidence type="ECO:0000313" key="6">
    <source>
        <dbReference type="EMBL" id="NEM90984.1"/>
    </source>
</evidence>